<protein>
    <submittedName>
        <fullName evidence="2">QueT transporter family protein</fullName>
    </submittedName>
</protein>
<reference evidence="2 3" key="1">
    <citation type="submission" date="2021-04" db="EMBL/GenBank/DDBJ databases">
        <title>Complete genome sequence of a novel Streptococcus species.</title>
        <authorList>
            <person name="Teng J.L.L."/>
        </authorList>
    </citation>
    <scope>NUCLEOTIDE SEQUENCE [LARGE SCALE GENOMIC DNA]</scope>
    <source>
        <strain evidence="2 3">HKU75</strain>
    </source>
</reference>
<feature type="transmembrane region" description="Helical" evidence="1">
    <location>
        <begin position="78"/>
        <end position="95"/>
    </location>
</feature>
<feature type="transmembrane region" description="Helical" evidence="1">
    <location>
        <begin position="107"/>
        <end position="127"/>
    </location>
</feature>
<dbReference type="EMBL" id="CP073084">
    <property type="protein sequence ID" value="QUE54944.1"/>
    <property type="molecule type" value="Genomic_DNA"/>
</dbReference>
<gene>
    <name evidence="2" type="ORF">INT76_03410</name>
</gene>
<dbReference type="RefSeq" id="WP_212572209.1">
    <property type="nucleotide sequence ID" value="NZ_CP073084.1"/>
</dbReference>
<keyword evidence="1" id="KW-0472">Membrane</keyword>
<dbReference type="InterPro" id="IPR010387">
    <property type="entry name" value="QueT"/>
</dbReference>
<proteinExistence type="predicted"/>
<organism evidence="2 3">
    <name type="scientific">Streptococcus oriscaviae</name>
    <dbReference type="NCBI Taxonomy" id="2781599"/>
    <lineage>
        <taxon>Bacteria</taxon>
        <taxon>Bacillati</taxon>
        <taxon>Bacillota</taxon>
        <taxon>Bacilli</taxon>
        <taxon>Lactobacillales</taxon>
        <taxon>Streptococcaceae</taxon>
        <taxon>Streptococcus</taxon>
    </lineage>
</organism>
<dbReference type="PANTHER" id="PTHR40044:SF1">
    <property type="entry name" value="INTEGRAL MEMBRANE PROTEIN"/>
    <property type="match status" value="1"/>
</dbReference>
<dbReference type="PANTHER" id="PTHR40044">
    <property type="entry name" value="INTEGRAL MEMBRANE PROTEIN-RELATED"/>
    <property type="match status" value="1"/>
</dbReference>
<evidence type="ECO:0000256" key="1">
    <source>
        <dbReference type="SAM" id="Phobius"/>
    </source>
</evidence>
<feature type="transmembrane region" description="Helical" evidence="1">
    <location>
        <begin position="139"/>
        <end position="160"/>
    </location>
</feature>
<dbReference type="Proteomes" id="UP000677616">
    <property type="component" value="Chromosome"/>
</dbReference>
<dbReference type="PIRSF" id="PIRSF031501">
    <property type="entry name" value="QueT"/>
    <property type="match status" value="1"/>
</dbReference>
<feature type="transmembrane region" description="Helical" evidence="1">
    <location>
        <begin position="56"/>
        <end position="72"/>
    </location>
</feature>
<dbReference type="Pfam" id="PF06177">
    <property type="entry name" value="QueT"/>
    <property type="match status" value="1"/>
</dbReference>
<keyword evidence="1" id="KW-0812">Transmembrane</keyword>
<feature type="transmembrane region" description="Helical" evidence="1">
    <location>
        <begin position="14"/>
        <end position="35"/>
    </location>
</feature>
<name>A0ABX7YNP1_9STRE</name>
<accession>A0ABX7YNP1</accession>
<sequence length="171" mass="19044">MKIEKLTARDMTDIALVAAIYVALTLTPPLNAISFGAIQFRLSEMLNFLAFYNRKYIIGVTIGCMISNLIGFGIVDLFVGGLSTLVFVTLGVMLFERYQKDYLLGGLVNKAFLYFSLFFSASMFTIALELKVLYDLPFFTTWLTTAGGELLSLLIGAVIIDKLSKHIDLKR</sequence>
<keyword evidence="3" id="KW-1185">Reference proteome</keyword>
<evidence type="ECO:0000313" key="2">
    <source>
        <dbReference type="EMBL" id="QUE54944.1"/>
    </source>
</evidence>
<keyword evidence="1" id="KW-1133">Transmembrane helix</keyword>
<evidence type="ECO:0000313" key="3">
    <source>
        <dbReference type="Proteomes" id="UP000677616"/>
    </source>
</evidence>